<dbReference type="RefSeq" id="YP_010111692.1">
    <property type="nucleotide sequence ID" value="NC_055883.1"/>
</dbReference>
<dbReference type="EMBL" id="MT774390">
    <property type="protein sequence ID" value="QOR59534.1"/>
    <property type="molecule type" value="Genomic_DNA"/>
</dbReference>
<proteinExistence type="predicted"/>
<sequence>MNKISCYNGILYKIEYKPELSQKDYTQRHVYHIKTNDKNYLRAHNAIKSIMNDGSWERGEWEMWNDQQPSMENALHTYHEFKYNEELGVYVYTFIRPYDD</sequence>
<dbReference type="GeneID" id="65130120"/>
<name>A0A7M1RZH5_9CAUD</name>
<reference evidence="1 2" key="1">
    <citation type="submission" date="2020-07" db="EMBL/GenBank/DDBJ databases">
        <title>Taxonomic proposal: Crassvirales, a new order of highly abundant and diverse bacterial viruses.</title>
        <authorList>
            <person name="Shkoporov A.N."/>
            <person name="Stockdale S.R."/>
            <person name="Guerin E."/>
            <person name="Ross R.P."/>
            <person name="Hill C."/>
        </authorList>
    </citation>
    <scope>NUCLEOTIDE SEQUENCE [LARGE SCALE GENOMIC DNA]</scope>
</reference>
<protein>
    <submittedName>
        <fullName evidence="1">Uncharacterized protein</fullName>
    </submittedName>
</protein>
<evidence type="ECO:0000313" key="1">
    <source>
        <dbReference type="EMBL" id="QOR59534.1"/>
    </source>
</evidence>
<evidence type="ECO:0000313" key="2">
    <source>
        <dbReference type="Proteomes" id="UP000593882"/>
    </source>
</evidence>
<dbReference type="Proteomes" id="UP000593882">
    <property type="component" value="Segment"/>
</dbReference>
<keyword evidence="2" id="KW-1185">Reference proteome</keyword>
<accession>A0A7M1RZH5</accession>
<dbReference type="KEGG" id="vg:65130120"/>
<organism evidence="1 2">
    <name type="scientific">uncultured phage cr85_1</name>
    <dbReference type="NCBI Taxonomy" id="2772074"/>
    <lineage>
        <taxon>Viruses</taxon>
        <taxon>Duplodnaviria</taxon>
        <taxon>Heunggongvirae</taxon>
        <taxon>Uroviricota</taxon>
        <taxon>Caudoviricetes</taxon>
        <taxon>Crassvirales</taxon>
        <taxon>Steigviridae</taxon>
        <taxon>Asinivirinae</taxon>
        <taxon>Kahnovirus</taxon>
        <taxon>Kahnovirus oralis</taxon>
    </lineage>
</organism>